<dbReference type="EMBL" id="RHHQ01000008">
    <property type="protein sequence ID" value="RNB89580.1"/>
    <property type="molecule type" value="Genomic_DNA"/>
</dbReference>
<evidence type="ECO:0000256" key="1">
    <source>
        <dbReference type="SAM" id="Phobius"/>
    </source>
</evidence>
<evidence type="ECO:0000313" key="3">
    <source>
        <dbReference type="Proteomes" id="UP000271031"/>
    </source>
</evidence>
<reference evidence="2 3" key="1">
    <citation type="submission" date="2018-10" db="EMBL/GenBank/DDBJ databases">
        <title>Phylogenomics of Brevibacillus.</title>
        <authorList>
            <person name="Dunlap C."/>
        </authorList>
    </citation>
    <scope>NUCLEOTIDE SEQUENCE [LARGE SCALE GENOMIC DNA]</scope>
    <source>
        <strain evidence="2 3">JCM 15716</strain>
    </source>
</reference>
<sequence>MRTYGNYEKLYKELSRYGASHATVSNVRDLSDIHAIWAFYDKLPAEDLRLIYAAIKKTEVQLGYIPLCFTSVPFIFLVFSSKLANLLEESIPALLCVITILCVVALYLIHRHFTSKAQNALHLHIVEQVLARKQNNPSG</sequence>
<name>A0A3M8DNB2_9BACL</name>
<accession>A0A3M8DNB2</accession>
<feature type="transmembrane region" description="Helical" evidence="1">
    <location>
        <begin position="91"/>
        <end position="109"/>
    </location>
</feature>
<keyword evidence="3" id="KW-1185">Reference proteome</keyword>
<dbReference type="OrthoDB" id="2472076at2"/>
<keyword evidence="1" id="KW-0812">Transmembrane</keyword>
<dbReference type="RefSeq" id="WP_122917836.1">
    <property type="nucleotide sequence ID" value="NZ_RHHQ01000008.1"/>
</dbReference>
<gene>
    <name evidence="2" type="ORF">EDM56_10335</name>
</gene>
<dbReference type="AlphaFoldDB" id="A0A3M8DNB2"/>
<feature type="transmembrane region" description="Helical" evidence="1">
    <location>
        <begin position="62"/>
        <end position="79"/>
    </location>
</feature>
<proteinExistence type="predicted"/>
<dbReference type="Proteomes" id="UP000271031">
    <property type="component" value="Unassembled WGS sequence"/>
</dbReference>
<evidence type="ECO:0000313" key="2">
    <source>
        <dbReference type="EMBL" id="RNB89580.1"/>
    </source>
</evidence>
<protein>
    <submittedName>
        <fullName evidence="2">Uncharacterized protein</fullName>
    </submittedName>
</protein>
<keyword evidence="1" id="KW-0472">Membrane</keyword>
<comment type="caution">
    <text evidence="2">The sequence shown here is derived from an EMBL/GenBank/DDBJ whole genome shotgun (WGS) entry which is preliminary data.</text>
</comment>
<organism evidence="2 3">
    <name type="scientific">Brevibacillus fluminis</name>
    <dbReference type="NCBI Taxonomy" id="511487"/>
    <lineage>
        <taxon>Bacteria</taxon>
        <taxon>Bacillati</taxon>
        <taxon>Bacillota</taxon>
        <taxon>Bacilli</taxon>
        <taxon>Bacillales</taxon>
        <taxon>Paenibacillaceae</taxon>
        <taxon>Brevibacillus</taxon>
    </lineage>
</organism>
<keyword evidence="1" id="KW-1133">Transmembrane helix</keyword>